<feature type="domain" description="FAD-binding PCMH-type" evidence="6">
    <location>
        <begin position="34"/>
        <end position="213"/>
    </location>
</feature>
<dbReference type="Gene3D" id="3.30.70.2190">
    <property type="match status" value="1"/>
</dbReference>
<dbReference type="Gene3D" id="1.10.45.10">
    <property type="entry name" value="Vanillyl-alcohol Oxidase, Chain A, domain 4"/>
    <property type="match status" value="1"/>
</dbReference>
<dbReference type="PANTHER" id="PTHR43716">
    <property type="entry name" value="D-2-HYDROXYGLUTARATE DEHYDROGENASE, MITOCHONDRIAL"/>
    <property type="match status" value="1"/>
</dbReference>
<dbReference type="InterPro" id="IPR051264">
    <property type="entry name" value="FAD-oxidored/transferase_4"/>
</dbReference>
<evidence type="ECO:0000256" key="3">
    <source>
        <dbReference type="ARBA" id="ARBA00022630"/>
    </source>
</evidence>
<proteinExistence type="inferred from homology"/>
<dbReference type="InterPro" id="IPR036318">
    <property type="entry name" value="FAD-bd_PCMH-like_sf"/>
</dbReference>
<comment type="similarity">
    <text evidence="2">Belongs to the FAD-binding oxidoreductase/transferase type 4 family.</text>
</comment>
<sequence>MSIIEDLTRSLGEAVVLTGERVAERHRSDASLTGRSLPKAVLRPASVAEVAAALKICNDHRQSVVPQGGMTGLAGGANPDPDDIVISLERLSGIEEIDTAAATMTVLAGTPLEVAQRAAEDAGFLLPIDLGARGSCQIGGNLATNAGGIRVIRNGVARDNVLGLEVVLADGTVVSSLNKMIKNNTGYDLRQFFIGSEGTLGIITRAVLRLRPLPAGRLTALCALDSYADVVALLKRAQRELSGLSAFEAMWESYFRFNCEAEGRQFFETAPAFAAIIEPDIRGHDGEREQFETFLGQVLEDGLIGDALLAQSEKEAQAFWRVREGHAMDRLLPSLVNLDVSLPIGDIGRFADECGKALSTRFPSAHVSFFGHVGDSNLHIAFSVPDADEETAHHVDAIVYPLVAVYCGSISAEHGIGTLKRDFLDRSRSAAELDVMRRIKNALDPNGILNPGKVLR</sequence>
<dbReference type="InterPro" id="IPR016167">
    <property type="entry name" value="FAD-bd_PCMH_sub1"/>
</dbReference>
<dbReference type="InterPro" id="IPR016164">
    <property type="entry name" value="FAD-linked_Oxase-like_C"/>
</dbReference>
<keyword evidence="5" id="KW-0560">Oxidoreductase</keyword>
<dbReference type="RefSeq" id="WP_269285949.1">
    <property type="nucleotide sequence ID" value="NZ_JAPVOI010000006.1"/>
</dbReference>
<accession>A0ABT4KQE6</accession>
<dbReference type="Pfam" id="PF02913">
    <property type="entry name" value="FAD-oxidase_C"/>
    <property type="match status" value="1"/>
</dbReference>
<evidence type="ECO:0000256" key="2">
    <source>
        <dbReference type="ARBA" id="ARBA00008000"/>
    </source>
</evidence>
<gene>
    <name evidence="7" type="ORF">O3W52_30255</name>
</gene>
<dbReference type="SUPFAM" id="SSF55103">
    <property type="entry name" value="FAD-linked oxidases, C-terminal domain"/>
    <property type="match status" value="1"/>
</dbReference>
<evidence type="ECO:0000259" key="6">
    <source>
        <dbReference type="PROSITE" id="PS51387"/>
    </source>
</evidence>
<dbReference type="InterPro" id="IPR016166">
    <property type="entry name" value="FAD-bd_PCMH"/>
</dbReference>
<keyword evidence="3" id="KW-0285">Flavoprotein</keyword>
<evidence type="ECO:0000313" key="7">
    <source>
        <dbReference type="EMBL" id="MCZ4094005.1"/>
    </source>
</evidence>
<comment type="cofactor">
    <cofactor evidence="1">
        <name>FAD</name>
        <dbReference type="ChEBI" id="CHEBI:57692"/>
    </cofactor>
</comment>
<dbReference type="Gene3D" id="3.30.43.10">
    <property type="entry name" value="Uridine Diphospho-n-acetylenolpyruvylglucosamine Reductase, domain 2"/>
    <property type="match status" value="1"/>
</dbReference>
<dbReference type="InterPro" id="IPR006094">
    <property type="entry name" value="Oxid_FAD_bind_N"/>
</dbReference>
<dbReference type="SUPFAM" id="SSF56176">
    <property type="entry name" value="FAD-binding/transporter-associated domain-like"/>
    <property type="match status" value="1"/>
</dbReference>
<dbReference type="EMBL" id="JAPVOI010000006">
    <property type="protein sequence ID" value="MCZ4094005.1"/>
    <property type="molecule type" value="Genomic_DNA"/>
</dbReference>
<dbReference type="PANTHER" id="PTHR43716:SF1">
    <property type="entry name" value="D-2-HYDROXYGLUTARATE DEHYDROGENASE, MITOCHONDRIAL"/>
    <property type="match status" value="1"/>
</dbReference>
<dbReference type="Pfam" id="PF01565">
    <property type="entry name" value="FAD_binding_4"/>
    <property type="match status" value="1"/>
</dbReference>
<organism evidence="7 8">
    <name type="scientific">Sinorhizobium psoraleae</name>
    <dbReference type="NCBI Taxonomy" id="520838"/>
    <lineage>
        <taxon>Bacteria</taxon>
        <taxon>Pseudomonadati</taxon>
        <taxon>Pseudomonadota</taxon>
        <taxon>Alphaproteobacteria</taxon>
        <taxon>Hyphomicrobiales</taxon>
        <taxon>Rhizobiaceae</taxon>
        <taxon>Sinorhizobium/Ensifer group</taxon>
        <taxon>Sinorhizobium</taxon>
    </lineage>
</organism>
<keyword evidence="8" id="KW-1185">Reference proteome</keyword>
<dbReference type="Gene3D" id="3.30.465.10">
    <property type="match status" value="1"/>
</dbReference>
<dbReference type="PROSITE" id="PS51387">
    <property type="entry name" value="FAD_PCMH"/>
    <property type="match status" value="1"/>
</dbReference>
<dbReference type="Proteomes" id="UP001079430">
    <property type="component" value="Unassembled WGS sequence"/>
</dbReference>
<name>A0ABT4KQE6_9HYPH</name>
<evidence type="ECO:0000256" key="5">
    <source>
        <dbReference type="ARBA" id="ARBA00023002"/>
    </source>
</evidence>
<protein>
    <submittedName>
        <fullName evidence="7">FAD-binding oxidoreductase</fullName>
    </submittedName>
</protein>
<evidence type="ECO:0000256" key="1">
    <source>
        <dbReference type="ARBA" id="ARBA00001974"/>
    </source>
</evidence>
<comment type="caution">
    <text evidence="7">The sequence shown here is derived from an EMBL/GenBank/DDBJ whole genome shotgun (WGS) entry which is preliminary data.</text>
</comment>
<keyword evidence="4" id="KW-0274">FAD</keyword>
<evidence type="ECO:0000256" key="4">
    <source>
        <dbReference type="ARBA" id="ARBA00022827"/>
    </source>
</evidence>
<dbReference type="InterPro" id="IPR004113">
    <property type="entry name" value="FAD-bd_oxidored_4_C"/>
</dbReference>
<reference evidence="7" key="1">
    <citation type="submission" date="2022-10" db="EMBL/GenBank/DDBJ databases">
        <title>Whole genome sequencing of three plant growth promoting bacteria isolated from Vachellia tortilis subsp. raddiana in Morocco.</title>
        <authorList>
            <person name="Hnini M."/>
            <person name="Zouagui R."/>
            <person name="Zouagui H."/>
            <person name="Chemao Elfihri M.-W."/>
            <person name="Ibrahimi A."/>
            <person name="Sbabou L."/>
            <person name="Aurag J."/>
        </authorList>
    </citation>
    <scope>NUCLEOTIDE SEQUENCE</scope>
    <source>
        <strain evidence="7">LMR678</strain>
    </source>
</reference>
<dbReference type="InterPro" id="IPR016171">
    <property type="entry name" value="Vanillyl_alc_oxidase_C-sub2"/>
</dbReference>
<dbReference type="InterPro" id="IPR016169">
    <property type="entry name" value="FAD-bd_PCMH_sub2"/>
</dbReference>
<dbReference type="Gene3D" id="3.30.70.2740">
    <property type="match status" value="1"/>
</dbReference>
<evidence type="ECO:0000313" key="8">
    <source>
        <dbReference type="Proteomes" id="UP001079430"/>
    </source>
</evidence>